<accession>A0A4Y2DST1</accession>
<reference evidence="1 2" key="1">
    <citation type="journal article" date="2019" name="Sci. Rep.">
        <title>Orb-weaving spider Araneus ventricosus genome elucidates the spidroin gene catalogue.</title>
        <authorList>
            <person name="Kono N."/>
            <person name="Nakamura H."/>
            <person name="Ohtoshi R."/>
            <person name="Moran D.A.P."/>
            <person name="Shinohara A."/>
            <person name="Yoshida Y."/>
            <person name="Fujiwara M."/>
            <person name="Mori M."/>
            <person name="Tomita M."/>
            <person name="Arakawa K."/>
        </authorList>
    </citation>
    <scope>NUCLEOTIDE SEQUENCE [LARGE SCALE GENOMIC DNA]</scope>
</reference>
<evidence type="ECO:0000313" key="1">
    <source>
        <dbReference type="EMBL" id="GBM19892.1"/>
    </source>
</evidence>
<organism evidence="1 2">
    <name type="scientific">Araneus ventricosus</name>
    <name type="common">Orbweaver spider</name>
    <name type="synonym">Epeira ventricosa</name>
    <dbReference type="NCBI Taxonomy" id="182803"/>
    <lineage>
        <taxon>Eukaryota</taxon>
        <taxon>Metazoa</taxon>
        <taxon>Ecdysozoa</taxon>
        <taxon>Arthropoda</taxon>
        <taxon>Chelicerata</taxon>
        <taxon>Arachnida</taxon>
        <taxon>Araneae</taxon>
        <taxon>Araneomorphae</taxon>
        <taxon>Entelegynae</taxon>
        <taxon>Araneoidea</taxon>
        <taxon>Araneidae</taxon>
        <taxon>Araneus</taxon>
    </lineage>
</organism>
<dbReference type="Proteomes" id="UP000499080">
    <property type="component" value="Unassembled WGS sequence"/>
</dbReference>
<name>A0A4Y2DST1_ARAVE</name>
<protein>
    <submittedName>
        <fullName evidence="1">Uncharacterized protein</fullName>
    </submittedName>
</protein>
<dbReference type="AlphaFoldDB" id="A0A4Y2DST1"/>
<dbReference type="EMBL" id="BGPR01000433">
    <property type="protein sequence ID" value="GBM19892.1"/>
    <property type="molecule type" value="Genomic_DNA"/>
</dbReference>
<evidence type="ECO:0000313" key="2">
    <source>
        <dbReference type="Proteomes" id="UP000499080"/>
    </source>
</evidence>
<proteinExistence type="predicted"/>
<sequence>MAVGKIWLCTIKCTCRLERVKFFQNSTSYMCQKVKIAKNNAPESKKTKGFVATSQPSFMIHIVNYYANQHYVERDHNLRPSDNTNFKRAWNPSFCPTSSFS</sequence>
<keyword evidence="2" id="KW-1185">Reference proteome</keyword>
<gene>
    <name evidence="1" type="ORF">AVEN_2843_1</name>
</gene>
<comment type="caution">
    <text evidence="1">The sequence shown here is derived from an EMBL/GenBank/DDBJ whole genome shotgun (WGS) entry which is preliminary data.</text>
</comment>